<dbReference type="InterPro" id="IPR006935">
    <property type="entry name" value="Helicase/UvrB_N"/>
</dbReference>
<dbReference type="REBASE" id="278705">
    <property type="entry name" value="Eba102ORF620P"/>
</dbReference>
<name>A0A3G9JLR5_9FIRM</name>
<protein>
    <submittedName>
        <fullName evidence="3">Helicase</fullName>
    </submittedName>
</protein>
<dbReference type="SUPFAM" id="SSF52540">
    <property type="entry name" value="P-loop containing nucleoside triphosphate hydrolases"/>
    <property type="match status" value="1"/>
</dbReference>
<feature type="domain" description="Helicase C-terminal" evidence="2">
    <location>
        <begin position="417"/>
        <end position="565"/>
    </location>
</feature>
<dbReference type="GO" id="GO:0003677">
    <property type="term" value="F:DNA binding"/>
    <property type="evidence" value="ECO:0007669"/>
    <property type="project" value="InterPro"/>
</dbReference>
<keyword evidence="4" id="KW-1185">Reference proteome</keyword>
<sequence length="955" mass="111222">MEELTKAIHTSLIDRTIPSNMKYRPRLLVNNERLGMQMLKELENHLNACETFDFSVAFIAKSGLAVLKQTLFDLENKGVKGRLITSTYLGFNSPEMFAELLKFSNLEVRLFEDEHAGFHPKGYLFKEQGLYNVIVGSSNLTQSALQTNKEWNLFLTATENGEIVDEVREAFEKQWQSAIVLTKEWIAEYKETYIPQTIVHEVMQRGITPNKMQKEALDSLRLLREKGKDKALLISATGTGKTFLSAFDVAAYQPKRMLFVVHRENIARAAMRTFKRVIKDKTMGMFTGHEKDLQADYLFTTVQTIAKPEYYEQFRKSTFDYIVIDEVHRAGAPTYQRLMSYFKPEFLLGMTATPERSDDFDIYQLFDYNIAYEIRLSQAMEYDLLCPFHYYGITDLMIDHQIIDDHTQFNDLVADVRVDYIIEKIEQYGHCGDQVKGLIFCSRTKEARTLSELFNQRGYRTTALTGEDSEERRQQAMDDLESGQLQYIFTVDIFNEGIDIPAVNQVVMLRATESAIIFIQQLGRGLRKYPHKDYVVVLDFIGNYEKNYLIPIALSGVRSGNKDDLRHFVMEGSTIVPGCSTIHFDAITKERIFKAIDQVNFSVVRVIKEAYKQLKSKLGHIPSLRDFDTYESIDPLLIFQNKSLGCYHVFLKKYEKDYTIDFDQDQVNDLIYISRSLAAGKRVHELEAIKIAIEDHDHVMQRLKETLKDQYDISMTHYSYDTIINTLTQRFTTGTGANTYKSSIFIDEDQGDYRISRHFLEELENKEFKKQVLELLDFGIHRYKQNYAHHEKDSDLCLYAKYTYDDVCRLLNWHQSVVPLNIGGYKYDERTNTFPVFINYDKEEDISDTTKYEDHLIDQETLVAYSKSGRSLASEEVRKVYDEAHSHIQVHLFMRKNKDDETAKEFYYLGRMHAFGTPQEEIMPQTQKSVVKLFYKLEKPIRKDLYDYITSSVSI</sequence>
<dbReference type="SMART" id="SM00490">
    <property type="entry name" value="HELICc"/>
    <property type="match status" value="1"/>
</dbReference>
<dbReference type="Proteomes" id="UP000268059">
    <property type="component" value="Chromosome"/>
</dbReference>
<dbReference type="Pfam" id="PF04851">
    <property type="entry name" value="ResIII"/>
    <property type="match status" value="1"/>
</dbReference>
<dbReference type="Pfam" id="PF26350">
    <property type="entry name" value="DUF8090"/>
    <property type="match status" value="1"/>
</dbReference>
<dbReference type="GO" id="GO:0005524">
    <property type="term" value="F:ATP binding"/>
    <property type="evidence" value="ECO:0007669"/>
    <property type="project" value="InterPro"/>
</dbReference>
<feature type="domain" description="Helicase ATP-binding" evidence="1">
    <location>
        <begin position="222"/>
        <end position="372"/>
    </location>
</feature>
<dbReference type="PANTHER" id="PTHR47396">
    <property type="entry name" value="TYPE I RESTRICTION ENZYME ECOKI R PROTEIN"/>
    <property type="match status" value="1"/>
</dbReference>
<dbReference type="Gene3D" id="3.40.50.300">
    <property type="entry name" value="P-loop containing nucleotide triphosphate hydrolases"/>
    <property type="match status" value="2"/>
</dbReference>
<dbReference type="InterPro" id="IPR021835">
    <property type="entry name" value="DUF3427"/>
</dbReference>
<dbReference type="GO" id="GO:0004386">
    <property type="term" value="F:helicase activity"/>
    <property type="evidence" value="ECO:0007669"/>
    <property type="project" value="UniProtKB-KW"/>
</dbReference>
<reference evidence="3 4" key="1">
    <citation type="submission" date="2018-11" db="EMBL/GenBank/DDBJ databases">
        <title>Novel Erysipelotrichaceae bacterium isolated from small intestine of a swine.</title>
        <authorList>
            <person name="Kim J.S."/>
            <person name="Choe H."/>
            <person name="Lee Y.R."/>
            <person name="Kim K.M."/>
            <person name="Park D.S."/>
        </authorList>
    </citation>
    <scope>NUCLEOTIDE SEQUENCE [LARGE SCALE GENOMIC DNA]</scope>
    <source>
        <strain evidence="3 4">SG0102</strain>
    </source>
</reference>
<dbReference type="SUPFAM" id="SSF56024">
    <property type="entry name" value="Phospholipase D/nuclease"/>
    <property type="match status" value="1"/>
</dbReference>
<dbReference type="PROSITE" id="PS51194">
    <property type="entry name" value="HELICASE_CTER"/>
    <property type="match status" value="1"/>
</dbReference>
<dbReference type="InParanoid" id="A0A3G9JLR5"/>
<keyword evidence="3" id="KW-0347">Helicase</keyword>
<dbReference type="InterPro" id="IPR001650">
    <property type="entry name" value="Helicase_C-like"/>
</dbReference>
<dbReference type="GO" id="GO:0005829">
    <property type="term" value="C:cytosol"/>
    <property type="evidence" value="ECO:0007669"/>
    <property type="project" value="TreeGrafter"/>
</dbReference>
<dbReference type="InterPro" id="IPR058403">
    <property type="entry name" value="DUF8090"/>
</dbReference>
<dbReference type="PANTHER" id="PTHR47396:SF1">
    <property type="entry name" value="ATP-DEPENDENT HELICASE IRC3-RELATED"/>
    <property type="match status" value="1"/>
</dbReference>
<dbReference type="EMBL" id="AP019309">
    <property type="protein sequence ID" value="BBH25128.1"/>
    <property type="molecule type" value="Genomic_DNA"/>
</dbReference>
<dbReference type="CDD" id="cd18032">
    <property type="entry name" value="DEXHc_RE_I_III_res"/>
    <property type="match status" value="1"/>
</dbReference>
<accession>A0A3G9JLR5</accession>
<dbReference type="InterPro" id="IPR025202">
    <property type="entry name" value="PLD-like_dom"/>
</dbReference>
<dbReference type="Pfam" id="PF11907">
    <property type="entry name" value="DUF3427"/>
    <property type="match status" value="1"/>
</dbReference>
<proteinExistence type="predicted"/>
<evidence type="ECO:0000259" key="2">
    <source>
        <dbReference type="PROSITE" id="PS51194"/>
    </source>
</evidence>
<dbReference type="InterPro" id="IPR014001">
    <property type="entry name" value="Helicase_ATP-bd"/>
</dbReference>
<gene>
    <name evidence="3" type="ORF">SG0102_00620</name>
</gene>
<dbReference type="InterPro" id="IPR050742">
    <property type="entry name" value="Helicase_Restrict-Modif_Enz"/>
</dbReference>
<dbReference type="Gene3D" id="3.30.870.10">
    <property type="entry name" value="Endonuclease Chain A"/>
    <property type="match status" value="1"/>
</dbReference>
<dbReference type="GO" id="GO:0016787">
    <property type="term" value="F:hydrolase activity"/>
    <property type="evidence" value="ECO:0007669"/>
    <property type="project" value="InterPro"/>
</dbReference>
<dbReference type="SMART" id="SM00487">
    <property type="entry name" value="DEXDc"/>
    <property type="match status" value="1"/>
</dbReference>
<dbReference type="Pfam" id="PF13091">
    <property type="entry name" value="PLDc_2"/>
    <property type="match status" value="1"/>
</dbReference>
<dbReference type="AlphaFoldDB" id="A0A3G9JLR5"/>
<keyword evidence="3" id="KW-0067">ATP-binding</keyword>
<evidence type="ECO:0000259" key="1">
    <source>
        <dbReference type="PROSITE" id="PS51192"/>
    </source>
</evidence>
<dbReference type="InterPro" id="IPR027417">
    <property type="entry name" value="P-loop_NTPase"/>
</dbReference>
<dbReference type="CDD" id="cd09204">
    <property type="entry name" value="PLDc_N_DEXD_b2"/>
    <property type="match status" value="1"/>
</dbReference>
<organism evidence="3 4">
    <name type="scientific">Intestinibaculum porci</name>
    <dbReference type="NCBI Taxonomy" id="2487118"/>
    <lineage>
        <taxon>Bacteria</taxon>
        <taxon>Bacillati</taxon>
        <taxon>Bacillota</taxon>
        <taxon>Erysipelotrichia</taxon>
        <taxon>Erysipelotrichales</taxon>
        <taxon>Erysipelotrichaceae</taxon>
        <taxon>Intestinibaculum</taxon>
    </lineage>
</organism>
<dbReference type="KEGG" id="ebm:SG0102_00620"/>
<dbReference type="CDD" id="cd18799">
    <property type="entry name" value="SF2_C_EcoAI-like"/>
    <property type="match status" value="1"/>
</dbReference>
<keyword evidence="3" id="KW-0378">Hydrolase</keyword>
<keyword evidence="3" id="KW-0547">Nucleotide-binding</keyword>
<dbReference type="PROSITE" id="PS51192">
    <property type="entry name" value="HELICASE_ATP_BIND_1"/>
    <property type="match status" value="1"/>
</dbReference>
<dbReference type="RefSeq" id="WP_179951178.1">
    <property type="nucleotide sequence ID" value="NZ_AP019309.1"/>
</dbReference>
<evidence type="ECO:0000313" key="3">
    <source>
        <dbReference type="EMBL" id="BBH25128.1"/>
    </source>
</evidence>
<dbReference type="Pfam" id="PF00271">
    <property type="entry name" value="Helicase_C"/>
    <property type="match status" value="1"/>
</dbReference>
<evidence type="ECO:0000313" key="4">
    <source>
        <dbReference type="Proteomes" id="UP000268059"/>
    </source>
</evidence>